<name>A0A1L9TD99_9EURO</name>
<dbReference type="VEuPathDB" id="FungiDB:ASPSYDRAFT_1052671"/>
<keyword evidence="4" id="KW-1185">Reference proteome</keyword>
<feature type="signal peptide" evidence="2">
    <location>
        <begin position="1"/>
        <end position="18"/>
    </location>
</feature>
<evidence type="ECO:0000313" key="4">
    <source>
        <dbReference type="Proteomes" id="UP000184356"/>
    </source>
</evidence>
<protein>
    <recommendedName>
        <fullName evidence="5">Apple domain-containing protein</fullName>
    </recommendedName>
</protein>
<dbReference type="GeneID" id="63755905"/>
<feature type="region of interest" description="Disordered" evidence="1">
    <location>
        <begin position="235"/>
        <end position="274"/>
    </location>
</feature>
<dbReference type="EMBL" id="KV878588">
    <property type="protein sequence ID" value="OJJ57408.1"/>
    <property type="molecule type" value="Genomic_DNA"/>
</dbReference>
<accession>A0A1L9TD99</accession>
<feature type="compositionally biased region" description="Low complexity" evidence="1">
    <location>
        <begin position="235"/>
        <end position="258"/>
    </location>
</feature>
<feature type="compositionally biased region" description="Polar residues" evidence="1">
    <location>
        <begin position="264"/>
        <end position="274"/>
    </location>
</feature>
<proteinExistence type="predicted"/>
<evidence type="ECO:0000256" key="1">
    <source>
        <dbReference type="SAM" id="MobiDB-lite"/>
    </source>
</evidence>
<dbReference type="Proteomes" id="UP000184356">
    <property type="component" value="Unassembled WGS sequence"/>
</dbReference>
<evidence type="ECO:0008006" key="5">
    <source>
        <dbReference type="Google" id="ProtNLM"/>
    </source>
</evidence>
<evidence type="ECO:0000256" key="2">
    <source>
        <dbReference type="SAM" id="SignalP"/>
    </source>
</evidence>
<keyword evidence="2" id="KW-0732">Signal</keyword>
<dbReference type="RefSeq" id="XP_040701214.1">
    <property type="nucleotide sequence ID" value="XM_040839832.1"/>
</dbReference>
<evidence type="ECO:0000313" key="3">
    <source>
        <dbReference type="EMBL" id="OJJ57408.1"/>
    </source>
</evidence>
<sequence>MMTPFWASIALLIPAVFAESTTTATSTTSAAATPSCTASLTTRLCDYEKPGPSFAVASSGREHCWGYCDSHPPCDFVIFAEGNPYLGTGTCWLYPGESFDESKGATTGCSNPYLYVYDKPECTGGTPTTTSGACTATETPSAVASVCGYPTPPGGCWDSCSASTGATNCLSQCAEADSCSYVVFNPHNDGNSPYASGSCWMYSNGTFDAGSASECSGDPEQFVYENPCPKPSASASASASSSSSSSSTSATDGSGDTAVAASAAESSPTGENSASHGFSITGMNILAMAVAVLVWQAA</sequence>
<reference evidence="4" key="1">
    <citation type="journal article" date="2017" name="Genome Biol.">
        <title>Comparative genomics reveals high biological diversity and specific adaptations in the industrially and medically important fungal genus Aspergillus.</title>
        <authorList>
            <person name="de Vries R.P."/>
            <person name="Riley R."/>
            <person name="Wiebenga A."/>
            <person name="Aguilar-Osorio G."/>
            <person name="Amillis S."/>
            <person name="Uchima C.A."/>
            <person name="Anderluh G."/>
            <person name="Asadollahi M."/>
            <person name="Askin M."/>
            <person name="Barry K."/>
            <person name="Battaglia E."/>
            <person name="Bayram O."/>
            <person name="Benocci T."/>
            <person name="Braus-Stromeyer S.A."/>
            <person name="Caldana C."/>
            <person name="Canovas D."/>
            <person name="Cerqueira G.C."/>
            <person name="Chen F."/>
            <person name="Chen W."/>
            <person name="Choi C."/>
            <person name="Clum A."/>
            <person name="Dos Santos R.A."/>
            <person name="Damasio A.R."/>
            <person name="Diallinas G."/>
            <person name="Emri T."/>
            <person name="Fekete E."/>
            <person name="Flipphi M."/>
            <person name="Freyberg S."/>
            <person name="Gallo A."/>
            <person name="Gournas C."/>
            <person name="Habgood R."/>
            <person name="Hainaut M."/>
            <person name="Harispe M.L."/>
            <person name="Henrissat B."/>
            <person name="Hilden K.S."/>
            <person name="Hope R."/>
            <person name="Hossain A."/>
            <person name="Karabika E."/>
            <person name="Karaffa L."/>
            <person name="Karanyi Z."/>
            <person name="Krasevec N."/>
            <person name="Kuo A."/>
            <person name="Kusch H."/>
            <person name="LaButti K."/>
            <person name="Lagendijk E.L."/>
            <person name="Lapidus A."/>
            <person name="Levasseur A."/>
            <person name="Lindquist E."/>
            <person name="Lipzen A."/>
            <person name="Logrieco A.F."/>
            <person name="MacCabe A."/>
            <person name="Maekelae M.R."/>
            <person name="Malavazi I."/>
            <person name="Melin P."/>
            <person name="Meyer V."/>
            <person name="Mielnichuk N."/>
            <person name="Miskei M."/>
            <person name="Molnar A.P."/>
            <person name="Mule G."/>
            <person name="Ngan C.Y."/>
            <person name="Orejas M."/>
            <person name="Orosz E."/>
            <person name="Ouedraogo J.P."/>
            <person name="Overkamp K.M."/>
            <person name="Park H.-S."/>
            <person name="Perrone G."/>
            <person name="Piumi F."/>
            <person name="Punt P.J."/>
            <person name="Ram A.F."/>
            <person name="Ramon A."/>
            <person name="Rauscher S."/>
            <person name="Record E."/>
            <person name="Riano-Pachon D.M."/>
            <person name="Robert V."/>
            <person name="Roehrig J."/>
            <person name="Ruller R."/>
            <person name="Salamov A."/>
            <person name="Salih N.S."/>
            <person name="Samson R.A."/>
            <person name="Sandor E."/>
            <person name="Sanguinetti M."/>
            <person name="Schuetze T."/>
            <person name="Sepcic K."/>
            <person name="Shelest E."/>
            <person name="Sherlock G."/>
            <person name="Sophianopoulou V."/>
            <person name="Squina F.M."/>
            <person name="Sun H."/>
            <person name="Susca A."/>
            <person name="Todd R.B."/>
            <person name="Tsang A."/>
            <person name="Unkles S.E."/>
            <person name="van de Wiele N."/>
            <person name="van Rossen-Uffink D."/>
            <person name="Oliveira J.V."/>
            <person name="Vesth T.C."/>
            <person name="Visser J."/>
            <person name="Yu J.-H."/>
            <person name="Zhou M."/>
            <person name="Andersen M.R."/>
            <person name="Archer D.B."/>
            <person name="Baker S.E."/>
            <person name="Benoit I."/>
            <person name="Brakhage A.A."/>
            <person name="Braus G.H."/>
            <person name="Fischer R."/>
            <person name="Frisvad J.C."/>
            <person name="Goldman G.H."/>
            <person name="Houbraken J."/>
            <person name="Oakley B."/>
            <person name="Pocsi I."/>
            <person name="Scazzocchio C."/>
            <person name="Seiboth B."/>
            <person name="vanKuyk P.A."/>
            <person name="Wortman J."/>
            <person name="Dyer P.S."/>
            <person name="Grigoriev I.V."/>
        </authorList>
    </citation>
    <scope>NUCLEOTIDE SEQUENCE [LARGE SCALE GENOMIC DNA]</scope>
    <source>
        <strain evidence="4">CBS 593.65</strain>
    </source>
</reference>
<dbReference type="AlphaFoldDB" id="A0A1L9TD99"/>
<gene>
    <name evidence="3" type="ORF">ASPSYDRAFT_1052671</name>
</gene>
<feature type="chain" id="PRO_5012386119" description="Apple domain-containing protein" evidence="2">
    <location>
        <begin position="19"/>
        <end position="298"/>
    </location>
</feature>
<organism evidence="3 4">
    <name type="scientific">Aspergillus sydowii CBS 593.65</name>
    <dbReference type="NCBI Taxonomy" id="1036612"/>
    <lineage>
        <taxon>Eukaryota</taxon>
        <taxon>Fungi</taxon>
        <taxon>Dikarya</taxon>
        <taxon>Ascomycota</taxon>
        <taxon>Pezizomycotina</taxon>
        <taxon>Eurotiomycetes</taxon>
        <taxon>Eurotiomycetidae</taxon>
        <taxon>Eurotiales</taxon>
        <taxon>Aspergillaceae</taxon>
        <taxon>Aspergillus</taxon>
        <taxon>Aspergillus subgen. Nidulantes</taxon>
    </lineage>
</organism>
<dbReference type="OrthoDB" id="3440282at2759"/>